<reference evidence="2 3" key="1">
    <citation type="submission" date="2017-05" db="EMBL/GenBank/DDBJ databases">
        <authorList>
            <person name="Song R."/>
            <person name="Chenine A.L."/>
            <person name="Ruprecht R.M."/>
        </authorList>
    </citation>
    <scope>NUCLEOTIDE SEQUENCE [LARGE SCALE GENOMIC DNA]</scope>
    <source>
        <strain evidence="2 3">CECT 8663</strain>
    </source>
</reference>
<evidence type="ECO:0000313" key="2">
    <source>
        <dbReference type="EMBL" id="SMX42978.1"/>
    </source>
</evidence>
<feature type="chain" id="PRO_5012489336" evidence="1">
    <location>
        <begin position="21"/>
        <end position="183"/>
    </location>
</feature>
<gene>
    <name evidence="2" type="ORF">PEV8663_02560</name>
</gene>
<organism evidence="2 3">
    <name type="scientific">Pelagimonas varians</name>
    <dbReference type="NCBI Taxonomy" id="696760"/>
    <lineage>
        <taxon>Bacteria</taxon>
        <taxon>Pseudomonadati</taxon>
        <taxon>Pseudomonadota</taxon>
        <taxon>Alphaproteobacteria</taxon>
        <taxon>Rhodobacterales</taxon>
        <taxon>Roseobacteraceae</taxon>
        <taxon>Pelagimonas</taxon>
    </lineage>
</organism>
<dbReference type="EMBL" id="FXYH01000008">
    <property type="protein sequence ID" value="SMX42978.1"/>
    <property type="molecule type" value="Genomic_DNA"/>
</dbReference>
<sequence length="183" mass="19471">MLRTGLMALTAMALPALAMAEDYRPPEPGTKFLYGHYEGGDTPFISHSVTVLAGDSTGFVGQVDYTDGGSQMLRYLFGFTSYHCDEGYHVFGQGLDVIWPLAPGKTDTDGAFFVIGKDMEAWVNGAGYDTWAVREVTEHGSTWVTRFAPALGIGVDELVGMETGASVMVDLGAVQSCLAGGNP</sequence>
<dbReference type="AlphaFoldDB" id="A0A238KJT9"/>
<dbReference type="RefSeq" id="WP_097805038.1">
    <property type="nucleotide sequence ID" value="NZ_FXYH01000008.1"/>
</dbReference>
<keyword evidence="3" id="KW-1185">Reference proteome</keyword>
<dbReference type="Proteomes" id="UP000220836">
    <property type="component" value="Unassembled WGS sequence"/>
</dbReference>
<accession>A0A238KJT9</accession>
<name>A0A238KJT9_9RHOB</name>
<evidence type="ECO:0000313" key="3">
    <source>
        <dbReference type="Proteomes" id="UP000220836"/>
    </source>
</evidence>
<proteinExistence type="predicted"/>
<feature type="signal peptide" evidence="1">
    <location>
        <begin position="1"/>
        <end position="20"/>
    </location>
</feature>
<protein>
    <submittedName>
        <fullName evidence="2">Uncharacterized protein</fullName>
    </submittedName>
</protein>
<keyword evidence="1" id="KW-0732">Signal</keyword>
<evidence type="ECO:0000256" key="1">
    <source>
        <dbReference type="SAM" id="SignalP"/>
    </source>
</evidence>